<evidence type="ECO:0000256" key="3">
    <source>
        <dbReference type="ARBA" id="ARBA00022692"/>
    </source>
</evidence>
<gene>
    <name evidence="9" type="ORF">PSDVSF_13860</name>
</gene>
<name>A0ABN6ESB3_9BACT</name>
<evidence type="ECO:0000313" key="10">
    <source>
        <dbReference type="Proteomes" id="UP001053296"/>
    </source>
</evidence>
<organism evidence="9 10">
    <name type="scientific">Pseudodesulfovibrio sediminis</name>
    <dbReference type="NCBI Taxonomy" id="2810563"/>
    <lineage>
        <taxon>Bacteria</taxon>
        <taxon>Pseudomonadati</taxon>
        <taxon>Thermodesulfobacteriota</taxon>
        <taxon>Desulfovibrionia</taxon>
        <taxon>Desulfovibrionales</taxon>
        <taxon>Desulfovibrionaceae</taxon>
    </lineage>
</organism>
<feature type="domain" description="MotA/TolQ/ExbB proton channel" evidence="8">
    <location>
        <begin position="79"/>
        <end position="176"/>
    </location>
</feature>
<keyword evidence="5 7" id="KW-0472">Membrane</keyword>
<dbReference type="InterPro" id="IPR002898">
    <property type="entry name" value="MotA_ExbB_proton_chnl"/>
</dbReference>
<keyword evidence="3 7" id="KW-0812">Transmembrane</keyword>
<keyword evidence="10" id="KW-1185">Reference proteome</keyword>
<proteinExistence type="inferred from homology"/>
<feature type="transmembrane region" description="Helical" evidence="7">
    <location>
        <begin position="139"/>
        <end position="165"/>
    </location>
</feature>
<evidence type="ECO:0000256" key="2">
    <source>
        <dbReference type="ARBA" id="ARBA00022475"/>
    </source>
</evidence>
<evidence type="ECO:0000256" key="1">
    <source>
        <dbReference type="ARBA" id="ARBA00004651"/>
    </source>
</evidence>
<evidence type="ECO:0000256" key="6">
    <source>
        <dbReference type="RuleBase" id="RU004057"/>
    </source>
</evidence>
<comment type="subcellular location">
    <subcellularLocation>
        <location evidence="1">Cell membrane</location>
        <topology evidence="1">Multi-pass membrane protein</topology>
    </subcellularLocation>
    <subcellularLocation>
        <location evidence="6">Membrane</location>
        <topology evidence="6">Multi-pass membrane protein</topology>
    </subcellularLocation>
</comment>
<feature type="transmembrane region" description="Helical" evidence="7">
    <location>
        <begin position="96"/>
        <end position="119"/>
    </location>
</feature>
<dbReference type="Proteomes" id="UP001053296">
    <property type="component" value="Chromosome"/>
</dbReference>
<dbReference type="PANTHER" id="PTHR30625">
    <property type="entry name" value="PROTEIN TOLQ"/>
    <property type="match status" value="1"/>
</dbReference>
<dbReference type="EMBL" id="AP024485">
    <property type="protein sequence ID" value="BCS88144.1"/>
    <property type="molecule type" value="Genomic_DNA"/>
</dbReference>
<protein>
    <recommendedName>
        <fullName evidence="8">MotA/TolQ/ExbB proton channel domain-containing protein</fullName>
    </recommendedName>
</protein>
<evidence type="ECO:0000256" key="5">
    <source>
        <dbReference type="ARBA" id="ARBA00023136"/>
    </source>
</evidence>
<dbReference type="Pfam" id="PF01618">
    <property type="entry name" value="MotA_ExbB"/>
    <property type="match status" value="1"/>
</dbReference>
<evidence type="ECO:0000313" key="9">
    <source>
        <dbReference type="EMBL" id="BCS88144.1"/>
    </source>
</evidence>
<sequence>MFDQLSKQLMQGGSIMLPIGFLALALWWLVFLKAWEIWVLNHAENKSDMLHVHETQGWQNALSKEYLTSRSGNEELDVELARVLVDRHAGYVEKGITTIMVLAATAPLLGLLGTVSGMVDTFDVIAQFGTGNAKGLASGISQALVTTQSGLIVAVPGMMAGGFLYRKANKLRRRMELFLSRMERMITNKEAQA</sequence>
<dbReference type="InterPro" id="IPR050790">
    <property type="entry name" value="ExbB/TolQ_transport"/>
</dbReference>
<keyword evidence="6" id="KW-0653">Protein transport</keyword>
<accession>A0ABN6ESB3</accession>
<dbReference type="PANTHER" id="PTHR30625:SF11">
    <property type="entry name" value="MOTA_TOLQ_EXBB PROTON CHANNEL DOMAIN-CONTAINING PROTEIN"/>
    <property type="match status" value="1"/>
</dbReference>
<feature type="transmembrane region" description="Helical" evidence="7">
    <location>
        <begin position="12"/>
        <end position="32"/>
    </location>
</feature>
<evidence type="ECO:0000256" key="7">
    <source>
        <dbReference type="SAM" id="Phobius"/>
    </source>
</evidence>
<dbReference type="RefSeq" id="WP_229595517.1">
    <property type="nucleotide sequence ID" value="NZ_AP024485.1"/>
</dbReference>
<keyword evidence="2" id="KW-1003">Cell membrane</keyword>
<evidence type="ECO:0000256" key="4">
    <source>
        <dbReference type="ARBA" id="ARBA00022989"/>
    </source>
</evidence>
<comment type="similarity">
    <text evidence="6">Belongs to the exbB/tolQ family.</text>
</comment>
<evidence type="ECO:0000259" key="8">
    <source>
        <dbReference type="Pfam" id="PF01618"/>
    </source>
</evidence>
<reference evidence="9" key="1">
    <citation type="journal article" date="2022" name="Arch. Microbiol.">
        <title>Pseudodesulfovibrio sediminis sp. nov., a mesophilic and neutrophilic sulfate-reducing bacterium isolated from sediment of a brackish lake.</title>
        <authorList>
            <person name="Takahashi A."/>
            <person name="Kojima H."/>
            <person name="Watanabe M."/>
            <person name="Fukui M."/>
        </authorList>
    </citation>
    <scope>NUCLEOTIDE SEQUENCE</scope>
    <source>
        <strain evidence="9">SF6</strain>
    </source>
</reference>
<keyword evidence="6" id="KW-0813">Transport</keyword>
<keyword evidence="4 7" id="KW-1133">Transmembrane helix</keyword>